<protein>
    <submittedName>
        <fullName evidence="1">Uncharacterized protein</fullName>
    </submittedName>
</protein>
<organism evidence="1">
    <name type="scientific">Picea sitchensis</name>
    <name type="common">Sitka spruce</name>
    <name type="synonym">Pinus sitchensis</name>
    <dbReference type="NCBI Taxonomy" id="3332"/>
    <lineage>
        <taxon>Eukaryota</taxon>
        <taxon>Viridiplantae</taxon>
        <taxon>Streptophyta</taxon>
        <taxon>Embryophyta</taxon>
        <taxon>Tracheophyta</taxon>
        <taxon>Spermatophyta</taxon>
        <taxon>Pinopsida</taxon>
        <taxon>Pinidae</taxon>
        <taxon>Conifers I</taxon>
        <taxon>Pinales</taxon>
        <taxon>Pinaceae</taxon>
        <taxon>Picea</taxon>
    </lineage>
</organism>
<sequence>MPEMREAISLINGGGVAAIISPKVNQDGGPIAGCTCDWSMLTFITESSYEIGRVWLSKIVAKNTCEYGMKNIPVRCPGWKQDYVLKSTLMVHEKNGTCILFPEKVIRAGFRDYFPTFGKRLHLETFPLRGSYPCYNCTCFGCCLGS</sequence>
<evidence type="ECO:0000313" key="1">
    <source>
        <dbReference type="EMBL" id="ADE76086.1"/>
    </source>
</evidence>
<proteinExistence type="evidence at transcript level"/>
<dbReference type="AlphaFoldDB" id="D5A967"/>
<reference evidence="1" key="1">
    <citation type="submission" date="2010-04" db="EMBL/GenBank/DDBJ databases">
        <authorList>
            <person name="Reid K.E."/>
            <person name="Liao N."/>
            <person name="Chan S."/>
            <person name="Docking R."/>
            <person name="Taylor G."/>
            <person name="Moore R."/>
            <person name="Mayo M."/>
            <person name="Munro S."/>
            <person name="King J."/>
            <person name="Yanchuk A."/>
            <person name="Holt R."/>
            <person name="Jones S."/>
            <person name="Marra M."/>
            <person name="Ritland C.E."/>
            <person name="Ritland K."/>
            <person name="Bohlmann J."/>
        </authorList>
    </citation>
    <scope>NUCLEOTIDE SEQUENCE</scope>
    <source>
        <tissue evidence="1">Buds collected with no treatment. Collection October 2007</tissue>
    </source>
</reference>
<accession>D5A967</accession>
<name>D5A967_PICSI</name>
<dbReference type="EMBL" id="BT122725">
    <property type="protein sequence ID" value="ADE76086.1"/>
    <property type="molecule type" value="mRNA"/>
</dbReference>